<comment type="caution">
    <text evidence="1">The sequence shown here is derived from an EMBL/GenBank/DDBJ whole genome shotgun (WGS) entry which is preliminary data.</text>
</comment>
<sequence>MAKRSITSCQSIKMVVAGLAKTYWLSPDIMPKPDPTPITYRLSPGNTMPKTVSMKYLAAIALPVLPFALKT</sequence>
<dbReference type="AlphaFoldDB" id="A0A7C3KFW6"/>
<accession>A0A7C3KFW6</accession>
<gene>
    <name evidence="1" type="ORF">ENR64_19040</name>
</gene>
<evidence type="ECO:0000313" key="1">
    <source>
        <dbReference type="EMBL" id="HFM99806.1"/>
    </source>
</evidence>
<reference evidence="1" key="1">
    <citation type="journal article" date="2020" name="mSystems">
        <title>Genome- and Community-Level Interaction Insights into Carbon Utilization and Element Cycling Functions of Hydrothermarchaeota in Hydrothermal Sediment.</title>
        <authorList>
            <person name="Zhou Z."/>
            <person name="Liu Y."/>
            <person name="Xu W."/>
            <person name="Pan J."/>
            <person name="Luo Z.H."/>
            <person name="Li M."/>
        </authorList>
    </citation>
    <scope>NUCLEOTIDE SEQUENCE [LARGE SCALE GENOMIC DNA]</scope>
    <source>
        <strain evidence="1">SpSt-418</strain>
    </source>
</reference>
<dbReference type="EMBL" id="DSRU01000275">
    <property type="protein sequence ID" value="HFM99806.1"/>
    <property type="molecule type" value="Genomic_DNA"/>
</dbReference>
<name>A0A7C3KFW6_9CYAN</name>
<proteinExistence type="predicted"/>
<organism evidence="1">
    <name type="scientific">Oscillatoriales cyanobacterium SpSt-418</name>
    <dbReference type="NCBI Taxonomy" id="2282169"/>
    <lineage>
        <taxon>Bacteria</taxon>
        <taxon>Bacillati</taxon>
        <taxon>Cyanobacteriota</taxon>
        <taxon>Cyanophyceae</taxon>
        <taxon>Oscillatoriophycideae</taxon>
        <taxon>Oscillatoriales</taxon>
    </lineage>
</organism>
<protein>
    <submittedName>
        <fullName evidence="1">Uncharacterized protein</fullName>
    </submittedName>
</protein>